<keyword evidence="1" id="KW-1133">Transmembrane helix</keyword>
<accession>A0ABW1G5I8</accession>
<evidence type="ECO:0000256" key="1">
    <source>
        <dbReference type="SAM" id="Phobius"/>
    </source>
</evidence>
<evidence type="ECO:0000313" key="3">
    <source>
        <dbReference type="Proteomes" id="UP001596174"/>
    </source>
</evidence>
<protein>
    <recommendedName>
        <fullName evidence="4">Integral membrane protein</fullName>
    </recommendedName>
</protein>
<feature type="transmembrane region" description="Helical" evidence="1">
    <location>
        <begin position="100"/>
        <end position="133"/>
    </location>
</feature>
<organism evidence="2 3">
    <name type="scientific">Streptacidiphilus monticola</name>
    <dbReference type="NCBI Taxonomy" id="2161674"/>
    <lineage>
        <taxon>Bacteria</taxon>
        <taxon>Bacillati</taxon>
        <taxon>Actinomycetota</taxon>
        <taxon>Actinomycetes</taxon>
        <taxon>Kitasatosporales</taxon>
        <taxon>Streptomycetaceae</taxon>
        <taxon>Streptacidiphilus</taxon>
    </lineage>
</organism>
<feature type="transmembrane region" description="Helical" evidence="1">
    <location>
        <begin position="21"/>
        <end position="39"/>
    </location>
</feature>
<comment type="caution">
    <text evidence="2">The sequence shown here is derived from an EMBL/GenBank/DDBJ whole genome shotgun (WGS) entry which is preliminary data.</text>
</comment>
<keyword evidence="1" id="KW-0812">Transmembrane</keyword>
<name>A0ABW1G5I8_9ACTN</name>
<reference evidence="3" key="1">
    <citation type="journal article" date="2019" name="Int. J. Syst. Evol. Microbiol.">
        <title>The Global Catalogue of Microorganisms (GCM) 10K type strain sequencing project: providing services to taxonomists for standard genome sequencing and annotation.</title>
        <authorList>
            <consortium name="The Broad Institute Genomics Platform"/>
            <consortium name="The Broad Institute Genome Sequencing Center for Infectious Disease"/>
            <person name="Wu L."/>
            <person name="Ma J."/>
        </authorList>
    </citation>
    <scope>NUCLEOTIDE SEQUENCE [LARGE SCALE GENOMIC DNA]</scope>
    <source>
        <strain evidence="3">JCM 4816</strain>
    </source>
</reference>
<dbReference type="Proteomes" id="UP001596174">
    <property type="component" value="Unassembled WGS sequence"/>
</dbReference>
<sequence>MPRGTYARARVVVVRDAAVRPLLWVGVVGVLAGLLIPSLTGRVRGLLLGCALLVLACAVAALGRSTWYRRRAAAAERAAFAVTLEPPHLTRLRLRRVSAWIVLVGCILVCGLGVVGGAAAGLLVLGWAAGLWLQTRVLARWERKHECLLWTPSEDGRRPRGPFVTTGPAADRVRPVVKAPS</sequence>
<feature type="transmembrane region" description="Helical" evidence="1">
    <location>
        <begin position="45"/>
        <end position="63"/>
    </location>
</feature>
<keyword evidence="1" id="KW-0472">Membrane</keyword>
<gene>
    <name evidence="2" type="ORF">ACFP3V_19710</name>
</gene>
<evidence type="ECO:0000313" key="2">
    <source>
        <dbReference type="EMBL" id="MFC5909432.1"/>
    </source>
</evidence>
<dbReference type="EMBL" id="JBHSQJ010000082">
    <property type="protein sequence ID" value="MFC5909432.1"/>
    <property type="molecule type" value="Genomic_DNA"/>
</dbReference>
<proteinExistence type="predicted"/>
<keyword evidence="3" id="KW-1185">Reference proteome</keyword>
<evidence type="ECO:0008006" key="4">
    <source>
        <dbReference type="Google" id="ProtNLM"/>
    </source>
</evidence>